<dbReference type="Proteomes" id="UP001642483">
    <property type="component" value="Unassembled WGS sequence"/>
</dbReference>
<dbReference type="Pfam" id="PF01434">
    <property type="entry name" value="Peptidase_M41"/>
    <property type="match status" value="1"/>
</dbReference>
<feature type="transmembrane region" description="Helical" evidence="12">
    <location>
        <begin position="232"/>
        <end position="251"/>
    </location>
</feature>
<dbReference type="EMBL" id="CAWYQH010000174">
    <property type="protein sequence ID" value="CAK8697858.1"/>
    <property type="molecule type" value="Genomic_DNA"/>
</dbReference>
<evidence type="ECO:0000256" key="6">
    <source>
        <dbReference type="ARBA" id="ARBA00022741"/>
    </source>
</evidence>
<keyword evidence="5" id="KW-0479">Metal-binding</keyword>
<evidence type="ECO:0000256" key="1">
    <source>
        <dbReference type="ARBA" id="ARBA00001947"/>
    </source>
</evidence>
<dbReference type="InterPro" id="IPR050928">
    <property type="entry name" value="ATP-dep_Zn_Metalloprotease"/>
</dbReference>
<dbReference type="SMART" id="SM00382">
    <property type="entry name" value="AAA"/>
    <property type="match status" value="1"/>
</dbReference>
<comment type="similarity">
    <text evidence="2">In the C-terminal section; belongs to the peptidase M41 family.</text>
</comment>
<feature type="domain" description="AAA+ ATPase" evidence="13">
    <location>
        <begin position="326"/>
        <end position="469"/>
    </location>
</feature>
<comment type="caution">
    <text evidence="14">The sequence shown here is derived from an EMBL/GenBank/DDBJ whole genome shotgun (WGS) entry which is preliminary data.</text>
</comment>
<feature type="coiled-coil region" evidence="11">
    <location>
        <begin position="692"/>
        <end position="719"/>
    </location>
</feature>
<dbReference type="InterPro" id="IPR037219">
    <property type="entry name" value="Peptidase_M41-like"/>
</dbReference>
<organism evidence="14 15">
    <name type="scientific">Clavelina lepadiformis</name>
    <name type="common">Light-bulb sea squirt</name>
    <name type="synonym">Ascidia lepadiformis</name>
    <dbReference type="NCBI Taxonomy" id="159417"/>
    <lineage>
        <taxon>Eukaryota</taxon>
        <taxon>Metazoa</taxon>
        <taxon>Chordata</taxon>
        <taxon>Tunicata</taxon>
        <taxon>Ascidiacea</taxon>
        <taxon>Aplousobranchia</taxon>
        <taxon>Clavelinidae</taxon>
        <taxon>Clavelina</taxon>
    </lineage>
</organism>
<evidence type="ECO:0000256" key="10">
    <source>
        <dbReference type="ARBA" id="ARBA00023049"/>
    </source>
</evidence>
<evidence type="ECO:0000256" key="3">
    <source>
        <dbReference type="ARBA" id="ARBA00010550"/>
    </source>
</evidence>
<evidence type="ECO:0000256" key="4">
    <source>
        <dbReference type="ARBA" id="ARBA00022670"/>
    </source>
</evidence>
<dbReference type="PANTHER" id="PTHR43655:SF8">
    <property type="entry name" value="PARAPLEGIN"/>
    <property type="match status" value="1"/>
</dbReference>
<dbReference type="SUPFAM" id="SSF140990">
    <property type="entry name" value="FtsH protease domain-like"/>
    <property type="match status" value="1"/>
</dbReference>
<feature type="transmembrane region" description="Helical" evidence="12">
    <location>
        <begin position="103"/>
        <end position="126"/>
    </location>
</feature>
<dbReference type="SUPFAM" id="SSF52540">
    <property type="entry name" value="P-loop containing nucleoside triphosphate hydrolases"/>
    <property type="match status" value="1"/>
</dbReference>
<evidence type="ECO:0000256" key="12">
    <source>
        <dbReference type="SAM" id="Phobius"/>
    </source>
</evidence>
<keyword evidence="12" id="KW-0812">Transmembrane</keyword>
<gene>
    <name evidence="14" type="ORF">CVLEPA_LOCUS31350</name>
</gene>
<evidence type="ECO:0000313" key="14">
    <source>
        <dbReference type="EMBL" id="CAK8697858.1"/>
    </source>
</evidence>
<dbReference type="Gene3D" id="1.20.58.760">
    <property type="entry name" value="Peptidase M41"/>
    <property type="match status" value="1"/>
</dbReference>
<evidence type="ECO:0000256" key="11">
    <source>
        <dbReference type="SAM" id="Coils"/>
    </source>
</evidence>
<keyword evidence="10" id="KW-0482">Metalloprotease</keyword>
<keyword evidence="15" id="KW-1185">Reference proteome</keyword>
<keyword evidence="9" id="KW-0067">ATP-binding</keyword>
<dbReference type="Gene3D" id="1.10.8.60">
    <property type="match status" value="1"/>
</dbReference>
<evidence type="ECO:0000256" key="7">
    <source>
        <dbReference type="ARBA" id="ARBA00022801"/>
    </source>
</evidence>
<proteinExistence type="inferred from homology"/>
<evidence type="ECO:0000256" key="5">
    <source>
        <dbReference type="ARBA" id="ARBA00022723"/>
    </source>
</evidence>
<dbReference type="PANTHER" id="PTHR43655">
    <property type="entry name" value="ATP-DEPENDENT PROTEASE"/>
    <property type="match status" value="1"/>
</dbReference>
<protein>
    <recommendedName>
        <fullName evidence="13">AAA+ ATPase domain-containing protein</fullName>
    </recommendedName>
</protein>
<dbReference type="CDD" id="cd19501">
    <property type="entry name" value="RecA-like_FtsH"/>
    <property type="match status" value="1"/>
</dbReference>
<keyword evidence="11" id="KW-0175">Coiled coil</keyword>
<evidence type="ECO:0000259" key="13">
    <source>
        <dbReference type="SMART" id="SM00382"/>
    </source>
</evidence>
<keyword evidence="4" id="KW-0645">Protease</keyword>
<evidence type="ECO:0000256" key="8">
    <source>
        <dbReference type="ARBA" id="ARBA00022833"/>
    </source>
</evidence>
<keyword evidence="8" id="KW-0862">Zinc</keyword>
<dbReference type="InterPro" id="IPR041569">
    <property type="entry name" value="AAA_lid_3"/>
</dbReference>
<evidence type="ECO:0000313" key="15">
    <source>
        <dbReference type="Proteomes" id="UP001642483"/>
    </source>
</evidence>
<comment type="cofactor">
    <cofactor evidence="1">
        <name>Zn(2+)</name>
        <dbReference type="ChEBI" id="CHEBI:29105"/>
    </cofactor>
</comment>
<comment type="similarity">
    <text evidence="3">In the N-terminal section; belongs to the AAA ATPase family.</text>
</comment>
<keyword evidence="12" id="KW-1133">Transmembrane helix</keyword>
<dbReference type="Gene3D" id="3.40.50.300">
    <property type="entry name" value="P-loop containing nucleotide triphosphate hydrolases"/>
    <property type="match status" value="1"/>
</dbReference>
<dbReference type="Pfam" id="PF17862">
    <property type="entry name" value="AAA_lid_3"/>
    <property type="match status" value="1"/>
</dbReference>
<dbReference type="InterPro" id="IPR003593">
    <property type="entry name" value="AAA+_ATPase"/>
</dbReference>
<keyword evidence="12" id="KW-0472">Membrane</keyword>
<reference evidence="14 15" key="1">
    <citation type="submission" date="2024-02" db="EMBL/GenBank/DDBJ databases">
        <authorList>
            <person name="Daric V."/>
            <person name="Darras S."/>
        </authorList>
    </citation>
    <scope>NUCLEOTIDE SEQUENCE [LARGE SCALE GENOMIC DNA]</scope>
</reference>
<dbReference type="InterPro" id="IPR027417">
    <property type="entry name" value="P-loop_NTPase"/>
</dbReference>
<sequence length="752" mass="84404">MIAGIFCALKKLQVRVSWYQFSKLPRVCGTYQNIRFQYYHQPVHFSSHPLSASFQNPLHLPNNVSLARICFLKENAREIHISSSCHQNNGKKKETEDKGPDQAYLLSVAAVTLAITSILFAVALRYETRNQSINMSWNEFVQKVLISGEVKNVTVNSQAPHKIKVNLHDNITSINGKKVHHIYVNVRKSTEVETMLREEEKKLHINPLEYIPVVISDVEFIPDDTMYQFSEVTAYTLLLLAGVMFILARMMKKQPPSSRLTKPSSPKKQTSNFFDMVFESETSTPETKTNVKFKDVAGMQEAKEEVMEFVHFLKNPAQYKRLGAKLPRGCLLTGPPGVGKTMLAKAVASEAGVPFYAKAGSDFVEMIGGLGARRIRQLFQKARDAAPSIIYIDELDALGAARSGGDKAFSSASREKDQTLNQMLVEMDGMLSTQHQVIVLASTNRADILDKALLRPGRFDRVVQIDLPNRQERLEILNHHLKCVKLKDKPENYSKQLANETPGMSGADLANICNEAAIYAARENDDVVDKKHLDYALERVLAGAPKSSTSISPEERKIVAVHESGHALMGWLLEHTEIVSRVSIIPRSKAMLGFSKTLSSDGYLYSEEQLFDRMCMTLGGRAAESLIYGRITHGAEDDLNKVTDLAYAQIKQFGFNPNIGPISYPKEGDFQLRPYSEALATTIDVEVRNLIKKAYDRTLKTLQDNKNLLEKLSSELLKRETLNYDDIELVIGPPIFKSKKQFSYEDGTTFKA</sequence>
<keyword evidence="7" id="KW-0378">Hydrolase</keyword>
<dbReference type="InterPro" id="IPR003959">
    <property type="entry name" value="ATPase_AAA_core"/>
</dbReference>
<evidence type="ECO:0000256" key="2">
    <source>
        <dbReference type="ARBA" id="ARBA00010044"/>
    </source>
</evidence>
<dbReference type="InterPro" id="IPR000642">
    <property type="entry name" value="Peptidase_M41"/>
</dbReference>
<dbReference type="Pfam" id="PF00004">
    <property type="entry name" value="AAA"/>
    <property type="match status" value="1"/>
</dbReference>
<keyword evidence="6" id="KW-0547">Nucleotide-binding</keyword>
<evidence type="ECO:0000256" key="9">
    <source>
        <dbReference type="ARBA" id="ARBA00022840"/>
    </source>
</evidence>
<accession>A0ABP0H2S9</accession>
<name>A0ABP0H2S9_CLALP</name>
<dbReference type="Gene3D" id="3.40.1690.20">
    <property type="match status" value="1"/>
</dbReference>